<sequence length="365" mass="41510">MLQKPNLLKCIHILFLFLGSLCIFSGFALSGYYAGQIQDNLYAIPLHIFLGVLGFYLALILHELGHAFFGRISGYKTVALGLGKWNLVYSQTGTHFKKKLLHKDVAAQYIGVKENRETGRDILMLSGGIIVHLTLIICYLILGSLNQSWTWFLPQICLNAGLFLLNLNPNGITDGAKIVELASYPEHKEYLYLELDHAAQVFLENQEVNLADFTKDSPLERGSIAQTAYLNHTEGLIVHGEIEEAQCRLETVVHFTENTVIRMLSRTLLLLAYLLQDKTQQARDLAQTKDLKKMFQQPQSQFQIIKAYYEISVLNDSKSAQKSLEKAKQSWQFSHFLKDEKDYYQKLFDTVKSQIQPGEKSEIKA</sequence>
<reference evidence="2" key="1">
    <citation type="journal article" date="2014" name="Int. J. Syst. Evol. Microbiol.">
        <title>Complete genome sequence of Corynebacterium casei LMG S-19264T (=DSM 44701T), isolated from a smear-ripened cheese.</title>
        <authorList>
            <consortium name="US DOE Joint Genome Institute (JGI-PGF)"/>
            <person name="Walter F."/>
            <person name="Albersmeier A."/>
            <person name="Kalinowski J."/>
            <person name="Ruckert C."/>
        </authorList>
    </citation>
    <scope>NUCLEOTIDE SEQUENCE</scope>
    <source>
        <strain evidence="2">CGMCC 1.15533</strain>
    </source>
</reference>
<accession>A0A917EEI6</accession>
<evidence type="ECO:0000313" key="2">
    <source>
        <dbReference type="EMBL" id="GGE24146.1"/>
    </source>
</evidence>
<gene>
    <name evidence="2" type="ORF">GCM10011510_01560</name>
</gene>
<keyword evidence="1" id="KW-0812">Transmembrane</keyword>
<reference evidence="2" key="2">
    <citation type="submission" date="2020-09" db="EMBL/GenBank/DDBJ databases">
        <authorList>
            <person name="Sun Q."/>
            <person name="Zhou Y."/>
        </authorList>
    </citation>
    <scope>NUCLEOTIDE SEQUENCE</scope>
    <source>
        <strain evidence="2">CGMCC 1.15533</strain>
    </source>
</reference>
<feature type="transmembrane region" description="Helical" evidence="1">
    <location>
        <begin position="41"/>
        <end position="61"/>
    </location>
</feature>
<feature type="transmembrane region" description="Helical" evidence="1">
    <location>
        <begin position="122"/>
        <end position="142"/>
    </location>
</feature>
<organism evidence="2 3">
    <name type="scientific">Streptococcus himalayensis</name>
    <dbReference type="NCBI Taxonomy" id="1888195"/>
    <lineage>
        <taxon>Bacteria</taxon>
        <taxon>Bacillati</taxon>
        <taxon>Bacillota</taxon>
        <taxon>Bacilli</taxon>
        <taxon>Lactobacillales</taxon>
        <taxon>Streptococcaceae</taxon>
        <taxon>Streptococcus</taxon>
    </lineage>
</organism>
<dbReference type="AlphaFoldDB" id="A0A917EEI6"/>
<feature type="transmembrane region" description="Helical" evidence="1">
    <location>
        <begin position="12"/>
        <end position="35"/>
    </location>
</feature>
<proteinExistence type="predicted"/>
<keyword evidence="1" id="KW-1133">Transmembrane helix</keyword>
<evidence type="ECO:0000256" key="1">
    <source>
        <dbReference type="SAM" id="Phobius"/>
    </source>
</evidence>
<name>A0A917EEI6_9STRE</name>
<dbReference type="RefSeq" id="WP_068989461.1">
    <property type="nucleotide sequence ID" value="NZ_BMJN01000002.1"/>
</dbReference>
<keyword evidence="1" id="KW-0472">Membrane</keyword>
<dbReference type="EMBL" id="BMJN01000002">
    <property type="protein sequence ID" value="GGE24146.1"/>
    <property type="molecule type" value="Genomic_DNA"/>
</dbReference>
<dbReference type="Proteomes" id="UP000660801">
    <property type="component" value="Unassembled WGS sequence"/>
</dbReference>
<protein>
    <submittedName>
        <fullName evidence="2">Peptidase M50</fullName>
    </submittedName>
</protein>
<comment type="caution">
    <text evidence="2">The sequence shown here is derived from an EMBL/GenBank/DDBJ whole genome shotgun (WGS) entry which is preliminary data.</text>
</comment>
<dbReference type="OrthoDB" id="1069985at2"/>
<evidence type="ECO:0000313" key="3">
    <source>
        <dbReference type="Proteomes" id="UP000660801"/>
    </source>
</evidence>
<keyword evidence="3" id="KW-1185">Reference proteome</keyword>